<keyword evidence="1" id="KW-0812">Transmembrane</keyword>
<sequence>MLIVSLNKTLLFSQSTTLEPLNATKRPLFSFIFNSLAKSINPDVGLPEAKTSMAPFSCALIKAFLVFLVTIFLLLVNVPSTSKIITFISLIYISSIVLFI</sequence>
<accession>A0A645AAJ4</accession>
<keyword evidence="1" id="KW-1133">Transmembrane helix</keyword>
<evidence type="ECO:0000313" key="2">
    <source>
        <dbReference type="EMBL" id="MPM50220.1"/>
    </source>
</evidence>
<protein>
    <submittedName>
        <fullName evidence="2">Uncharacterized protein</fullName>
    </submittedName>
</protein>
<keyword evidence="1" id="KW-0472">Membrane</keyword>
<organism evidence="2">
    <name type="scientific">bioreactor metagenome</name>
    <dbReference type="NCBI Taxonomy" id="1076179"/>
    <lineage>
        <taxon>unclassified sequences</taxon>
        <taxon>metagenomes</taxon>
        <taxon>ecological metagenomes</taxon>
    </lineage>
</organism>
<comment type="caution">
    <text evidence="2">The sequence shown here is derived from an EMBL/GenBank/DDBJ whole genome shotgun (WGS) entry which is preliminary data.</text>
</comment>
<evidence type="ECO:0000256" key="1">
    <source>
        <dbReference type="SAM" id="Phobius"/>
    </source>
</evidence>
<dbReference type="AlphaFoldDB" id="A0A645AAJ4"/>
<feature type="transmembrane region" description="Helical" evidence="1">
    <location>
        <begin position="56"/>
        <end position="76"/>
    </location>
</feature>
<reference evidence="2" key="1">
    <citation type="submission" date="2019-08" db="EMBL/GenBank/DDBJ databases">
        <authorList>
            <person name="Kucharzyk K."/>
            <person name="Murdoch R.W."/>
            <person name="Higgins S."/>
            <person name="Loffler F."/>
        </authorList>
    </citation>
    <scope>NUCLEOTIDE SEQUENCE</scope>
</reference>
<name>A0A645AAJ4_9ZZZZ</name>
<feature type="transmembrane region" description="Helical" evidence="1">
    <location>
        <begin position="82"/>
        <end position="99"/>
    </location>
</feature>
<proteinExistence type="predicted"/>
<gene>
    <name evidence="2" type="ORF">SDC9_96956</name>
</gene>
<dbReference type="EMBL" id="VSSQ01012868">
    <property type="protein sequence ID" value="MPM50220.1"/>
    <property type="molecule type" value="Genomic_DNA"/>
</dbReference>